<evidence type="ECO:0000313" key="2">
    <source>
        <dbReference type="Proteomes" id="UP001207468"/>
    </source>
</evidence>
<accession>A0ACC0U3Y6</accession>
<dbReference type="Proteomes" id="UP001207468">
    <property type="component" value="Unassembled WGS sequence"/>
</dbReference>
<comment type="caution">
    <text evidence="1">The sequence shown here is derived from an EMBL/GenBank/DDBJ whole genome shotgun (WGS) entry which is preliminary data.</text>
</comment>
<evidence type="ECO:0000313" key="1">
    <source>
        <dbReference type="EMBL" id="KAI9462128.1"/>
    </source>
</evidence>
<sequence length="906" mass="101051">MSYPLPHIPRDRSAKTIDQPAQGVLFMTPKYYYGLYRSFVHILDNDSLLNIIYYCRPVLIDEDQADENDILLGGEWCRERWWYKLAHVCRRWRCLILSSSSHLGLRLVCTYGTPVADMLAHSPPLPLIIDYTDKDREATAEDDEGILIALQHRNRVRWVRVWRPVPNLEKLIMAIDEEFPMLEYLYIGPSTKHDTSLILPKTLQAPHLRHLILYNFTFPIGSPFLTTIPALVTLSLNDILPSDFLPLDVFLRQLSLIPQLEMLGIRFRSPIPDIDIQRQLLRSPIMTYVILPNLHSLSFKGTSAYLEAFLARITAPVLEKLQIVFFNQLIFSIPHLLQFTSARENLRFRSARIKFSTHGVDMRVEPREGTRACTFHMHVICQHLDWQVGSAAQIFNALRTVFSAVKSLTLEYGGHGIESEFRQEADRTEWHELLRSFNRLKNLRVDNDLIQEVSRSLQVENEGSLKELLPELKELPVTEFSGAASVSSPIRSVAAGVSPIGSVSGCLVSLSLPAHITRSTLQQFQLQKIPPLSEDGFKRTFARFTSTGPSGCDLIIEGRQINLWALHKAVFLRNGFDSVTTNDEWPVIGAALGFPSFTGGDAGQPARCAPAVALRLQQIYTEVLRHFDQAYIDCVITRLKNSQTSGPMPQIPPQSAQTQALPHQTMKADYQALFLASITSKSSVMNSDATSILPRFSHTYGADLEARRVPQHVIASVEQNREHLQRAAQGQKGFRAGLTSTKNYPLDNTQVNQASSHQALAPPYQLIPGNRGPQQLPRQASAKGPGKSTMLPPGQPFNTVVGPLFRVSASQSMSASGMPSMGSQIAGYNPNGIAQGQGGAMSVPMNPAAMNSVASGSILPQPAGPMQIRRPQQKKSLLRSDGWMNRRERLSVATLTESLATPQSRE</sequence>
<keyword evidence="2" id="KW-1185">Reference proteome</keyword>
<organism evidence="1 2">
    <name type="scientific">Russula earlei</name>
    <dbReference type="NCBI Taxonomy" id="71964"/>
    <lineage>
        <taxon>Eukaryota</taxon>
        <taxon>Fungi</taxon>
        <taxon>Dikarya</taxon>
        <taxon>Basidiomycota</taxon>
        <taxon>Agaricomycotina</taxon>
        <taxon>Agaricomycetes</taxon>
        <taxon>Russulales</taxon>
        <taxon>Russulaceae</taxon>
        <taxon>Russula</taxon>
    </lineage>
</organism>
<protein>
    <submittedName>
        <fullName evidence="1">Uncharacterized protein</fullName>
    </submittedName>
</protein>
<proteinExistence type="predicted"/>
<name>A0ACC0U3Y6_9AGAM</name>
<reference evidence="1" key="1">
    <citation type="submission" date="2021-03" db="EMBL/GenBank/DDBJ databases">
        <title>Evolutionary priming and transition to the ectomycorrhizal habit in an iconic lineage of mushroom-forming fungi: is preadaptation a requirement?</title>
        <authorList>
            <consortium name="DOE Joint Genome Institute"/>
            <person name="Looney B.P."/>
            <person name="Miyauchi S."/>
            <person name="Morin E."/>
            <person name="Drula E."/>
            <person name="Courty P.E."/>
            <person name="Chicoki N."/>
            <person name="Fauchery L."/>
            <person name="Kohler A."/>
            <person name="Kuo A."/>
            <person name="LaButti K."/>
            <person name="Pangilinan J."/>
            <person name="Lipzen A."/>
            <person name="Riley R."/>
            <person name="Andreopoulos W."/>
            <person name="He G."/>
            <person name="Johnson J."/>
            <person name="Barry K.W."/>
            <person name="Grigoriev I.V."/>
            <person name="Nagy L."/>
            <person name="Hibbett D."/>
            <person name="Henrissat B."/>
            <person name="Matheny P.B."/>
            <person name="Labbe J."/>
            <person name="Martin A.F."/>
        </authorList>
    </citation>
    <scope>NUCLEOTIDE SEQUENCE</scope>
    <source>
        <strain evidence="1">BPL698</strain>
    </source>
</reference>
<gene>
    <name evidence="1" type="ORF">F5148DRAFT_233229</name>
</gene>
<dbReference type="EMBL" id="JAGFNK010000170">
    <property type="protein sequence ID" value="KAI9462128.1"/>
    <property type="molecule type" value="Genomic_DNA"/>
</dbReference>